<keyword evidence="1" id="KW-0472">Membrane</keyword>
<feature type="transmembrane region" description="Helical" evidence="1">
    <location>
        <begin position="303"/>
        <end position="324"/>
    </location>
</feature>
<dbReference type="OrthoDB" id="9782250at2"/>
<sequence length="325" mass="37850">MTELSINPMIDHRKGKLDKIENFMAILLLLGFILGIILQYSTLEFIPTNDDNWRIEILAEQYYQSFHHILLLLSLILTILPSFFFIPTSLRIQSQFMGSRIYRGRDFLRFIGWSQSLLGIFYFVSFFIPSYMLENQIYLLFEPFIAHIFMLFAFLLTVFHKRQGIGLQTGFSWFKALIFIIVIYLSIGLFIDLLVTEPIAKLFDLELVSWREDQISQEILGASQNGWLGSIFEILMIGLLVPIAEEIMFRGLIQTIIHRKLGKWVGMILTALLFALIHVDLSLLAPLFVIGMVLSWLKVYFNSLWPPIMFHILMNSISTFIYLIQ</sequence>
<feature type="transmembrane region" description="Helical" evidence="1">
    <location>
        <begin position="137"/>
        <end position="159"/>
    </location>
</feature>
<name>A0A135L755_9BACI</name>
<protein>
    <recommendedName>
        <fullName evidence="2">CAAX prenyl protease 2/Lysostaphin resistance protein A-like domain-containing protein</fullName>
    </recommendedName>
</protein>
<feature type="transmembrane region" description="Helical" evidence="1">
    <location>
        <begin position="107"/>
        <end position="131"/>
    </location>
</feature>
<keyword evidence="1" id="KW-0812">Transmembrane</keyword>
<feature type="transmembrane region" description="Helical" evidence="1">
    <location>
        <begin position="171"/>
        <end position="195"/>
    </location>
</feature>
<dbReference type="InterPro" id="IPR052710">
    <property type="entry name" value="CAAX_protease"/>
</dbReference>
<dbReference type="PANTHER" id="PTHR36435:SF1">
    <property type="entry name" value="CAAX AMINO TERMINAL PROTEASE FAMILY PROTEIN"/>
    <property type="match status" value="1"/>
</dbReference>
<reference evidence="3 4" key="1">
    <citation type="submission" date="2016-02" db="EMBL/GenBank/DDBJ databases">
        <title>Draft Genome for Tepidibacillus decaturensis nov. sp. Strain Z9, an Anaerobic, Moderately Thermophilic and Heterotrophic Bacterium from Deep Subsurface of the Illinois Basin, USA.</title>
        <authorList>
            <person name="Dong Y."/>
            <person name="Chang J.Y."/>
            <person name="Sanford R."/>
            <person name="Fouke B.W."/>
        </authorList>
    </citation>
    <scope>NUCLEOTIDE SEQUENCE [LARGE SCALE GENOMIC DNA]</scope>
    <source>
        <strain evidence="3 4">Z9</strain>
    </source>
</reference>
<comment type="caution">
    <text evidence="3">The sequence shown here is derived from an EMBL/GenBank/DDBJ whole genome shotgun (WGS) entry which is preliminary data.</text>
</comment>
<proteinExistence type="predicted"/>
<accession>A0A135L755</accession>
<feature type="transmembrane region" description="Helical" evidence="1">
    <location>
        <begin position="226"/>
        <end position="244"/>
    </location>
</feature>
<dbReference type="STRING" id="1413211.U473_12880"/>
<dbReference type="InterPro" id="IPR003675">
    <property type="entry name" value="Rce1/LyrA-like_dom"/>
</dbReference>
<dbReference type="Pfam" id="PF02517">
    <property type="entry name" value="Rce1-like"/>
    <property type="match status" value="1"/>
</dbReference>
<dbReference type="AlphaFoldDB" id="A0A135L755"/>
<dbReference type="Proteomes" id="UP000070352">
    <property type="component" value="Unassembled WGS sequence"/>
</dbReference>
<dbReference type="GO" id="GO:0004175">
    <property type="term" value="F:endopeptidase activity"/>
    <property type="evidence" value="ECO:0007669"/>
    <property type="project" value="UniProtKB-ARBA"/>
</dbReference>
<feature type="transmembrane region" description="Helical" evidence="1">
    <location>
        <begin position="23"/>
        <end position="46"/>
    </location>
</feature>
<dbReference type="RefSeq" id="WP_068726998.1">
    <property type="nucleotide sequence ID" value="NZ_LSKU01000001.1"/>
</dbReference>
<evidence type="ECO:0000256" key="1">
    <source>
        <dbReference type="SAM" id="Phobius"/>
    </source>
</evidence>
<feature type="transmembrane region" description="Helical" evidence="1">
    <location>
        <begin position="264"/>
        <end position="297"/>
    </location>
</feature>
<dbReference type="GO" id="GO:0080120">
    <property type="term" value="P:CAAX-box protein maturation"/>
    <property type="evidence" value="ECO:0007669"/>
    <property type="project" value="UniProtKB-ARBA"/>
</dbReference>
<keyword evidence="1" id="KW-1133">Transmembrane helix</keyword>
<feature type="domain" description="CAAX prenyl protease 2/Lysostaphin resistance protein A-like" evidence="2">
    <location>
        <begin position="229"/>
        <end position="316"/>
    </location>
</feature>
<dbReference type="EMBL" id="LSKU01000001">
    <property type="protein sequence ID" value="KXG44812.1"/>
    <property type="molecule type" value="Genomic_DNA"/>
</dbReference>
<gene>
    <name evidence="3" type="ORF">U473_12880</name>
</gene>
<keyword evidence="4" id="KW-1185">Reference proteome</keyword>
<dbReference type="PANTHER" id="PTHR36435">
    <property type="entry name" value="SLR1288 PROTEIN"/>
    <property type="match status" value="1"/>
</dbReference>
<evidence type="ECO:0000259" key="2">
    <source>
        <dbReference type="Pfam" id="PF02517"/>
    </source>
</evidence>
<feature type="transmembrane region" description="Helical" evidence="1">
    <location>
        <begin position="66"/>
        <end position="86"/>
    </location>
</feature>
<evidence type="ECO:0000313" key="4">
    <source>
        <dbReference type="Proteomes" id="UP000070352"/>
    </source>
</evidence>
<evidence type="ECO:0000313" key="3">
    <source>
        <dbReference type="EMBL" id="KXG44812.1"/>
    </source>
</evidence>
<organism evidence="3 4">
    <name type="scientific">Tepidibacillus decaturensis</name>
    <dbReference type="NCBI Taxonomy" id="1413211"/>
    <lineage>
        <taxon>Bacteria</taxon>
        <taxon>Bacillati</taxon>
        <taxon>Bacillota</taxon>
        <taxon>Bacilli</taxon>
        <taxon>Bacillales</taxon>
        <taxon>Bacillaceae</taxon>
        <taxon>Tepidibacillus</taxon>
    </lineage>
</organism>